<dbReference type="GO" id="GO:0009240">
    <property type="term" value="P:isopentenyl diphosphate biosynthetic process"/>
    <property type="evidence" value="ECO:0007669"/>
    <property type="project" value="TreeGrafter"/>
</dbReference>
<dbReference type="GO" id="GO:0004452">
    <property type="term" value="F:isopentenyl-diphosphate delta-isomerase activity"/>
    <property type="evidence" value="ECO:0007669"/>
    <property type="project" value="TreeGrafter"/>
</dbReference>
<dbReference type="InterPro" id="IPR015797">
    <property type="entry name" value="NUDIX_hydrolase-like_dom_sf"/>
</dbReference>
<name>A0A1F5MFU0_9BACT</name>
<gene>
    <name evidence="3" type="ORF">A3I48_03815</name>
</gene>
<organism evidence="3 4">
    <name type="scientific">Candidatus Daviesbacteria bacterium RIFCSPLOWO2_02_FULL_36_7</name>
    <dbReference type="NCBI Taxonomy" id="1797792"/>
    <lineage>
        <taxon>Bacteria</taxon>
        <taxon>Candidatus Daviesiibacteriota</taxon>
    </lineage>
</organism>
<dbReference type="CDD" id="cd04692">
    <property type="entry name" value="NUDIX_Hydrolase"/>
    <property type="match status" value="1"/>
</dbReference>
<dbReference type="SUPFAM" id="SSF55811">
    <property type="entry name" value="Nudix"/>
    <property type="match status" value="1"/>
</dbReference>
<dbReference type="Pfam" id="PF00293">
    <property type="entry name" value="NUDIX"/>
    <property type="match status" value="1"/>
</dbReference>
<dbReference type="InterPro" id="IPR020084">
    <property type="entry name" value="NUDIX_hydrolase_CS"/>
</dbReference>
<dbReference type="GO" id="GO:0005737">
    <property type="term" value="C:cytoplasm"/>
    <property type="evidence" value="ECO:0007669"/>
    <property type="project" value="TreeGrafter"/>
</dbReference>
<dbReference type="PANTHER" id="PTHR10885">
    <property type="entry name" value="ISOPENTENYL-DIPHOSPHATE DELTA-ISOMERASE"/>
    <property type="match status" value="1"/>
</dbReference>
<feature type="domain" description="Nudix hydrolase" evidence="2">
    <location>
        <begin position="27"/>
        <end position="154"/>
    </location>
</feature>
<dbReference type="PROSITE" id="PS51462">
    <property type="entry name" value="NUDIX"/>
    <property type="match status" value="1"/>
</dbReference>
<dbReference type="PANTHER" id="PTHR10885:SF20">
    <property type="entry name" value="NUDIX HYDROLASE DOMAIN-CONTAINING PROTEIN"/>
    <property type="match status" value="1"/>
</dbReference>
<evidence type="ECO:0000313" key="4">
    <source>
        <dbReference type="Proteomes" id="UP000178859"/>
    </source>
</evidence>
<evidence type="ECO:0000259" key="2">
    <source>
        <dbReference type="PROSITE" id="PS51462"/>
    </source>
</evidence>
<dbReference type="AlphaFoldDB" id="A0A1F5MFU0"/>
<reference evidence="3 4" key="1">
    <citation type="journal article" date="2016" name="Nat. Commun.">
        <title>Thousands of microbial genomes shed light on interconnected biogeochemical processes in an aquifer system.</title>
        <authorList>
            <person name="Anantharaman K."/>
            <person name="Brown C.T."/>
            <person name="Hug L.A."/>
            <person name="Sharon I."/>
            <person name="Castelle C.J."/>
            <person name="Probst A.J."/>
            <person name="Thomas B.C."/>
            <person name="Singh A."/>
            <person name="Wilkins M.J."/>
            <person name="Karaoz U."/>
            <person name="Brodie E.L."/>
            <person name="Williams K.H."/>
            <person name="Hubbard S.S."/>
            <person name="Banfield J.F."/>
        </authorList>
    </citation>
    <scope>NUCLEOTIDE SEQUENCE [LARGE SCALE GENOMIC DNA]</scope>
</reference>
<accession>A0A1F5MFU0</accession>
<dbReference type="InterPro" id="IPR000086">
    <property type="entry name" value="NUDIX_hydrolase_dom"/>
</dbReference>
<dbReference type="PROSITE" id="PS00893">
    <property type="entry name" value="NUDIX_BOX"/>
    <property type="match status" value="1"/>
</dbReference>
<comment type="caution">
    <text evidence="3">The sequence shown here is derived from an EMBL/GenBank/DDBJ whole genome shotgun (WGS) entry which is preliminary data.</text>
</comment>
<dbReference type="Proteomes" id="UP000178859">
    <property type="component" value="Unassembled WGS sequence"/>
</dbReference>
<protein>
    <recommendedName>
        <fullName evidence="2">Nudix hydrolase domain-containing protein</fullName>
    </recommendedName>
</protein>
<proteinExistence type="predicted"/>
<evidence type="ECO:0000256" key="1">
    <source>
        <dbReference type="ARBA" id="ARBA00022801"/>
    </source>
</evidence>
<dbReference type="Gene3D" id="3.90.79.10">
    <property type="entry name" value="Nucleoside Triphosphate Pyrophosphohydrolase"/>
    <property type="match status" value="1"/>
</dbReference>
<dbReference type="EMBL" id="MFDT01000073">
    <property type="protein sequence ID" value="OGE64223.1"/>
    <property type="molecule type" value="Genomic_DNA"/>
</dbReference>
<dbReference type="GO" id="GO:0016787">
    <property type="term" value="F:hydrolase activity"/>
    <property type="evidence" value="ECO:0007669"/>
    <property type="project" value="UniProtKB-KW"/>
</dbReference>
<keyword evidence="1" id="KW-0378">Hydrolase</keyword>
<evidence type="ECO:0000313" key="3">
    <source>
        <dbReference type="EMBL" id="OGE64223.1"/>
    </source>
</evidence>
<sequence length="168" mass="19303">MDQVVLVDKKDNVLGKVSRKEAHQKGLPHRVSVIYLFNDKGEILVQHRYDGRLDHSSAGHVDPGESYLEAAQRELSEELGIKNIPLEKFATALNEELKPNGDNIKHQYTIYKCKANPVKINQEEIQKVYWAQPEDVLKDMEKDPKNIKYTGGFKVSIQHYLKNSTYPE</sequence>